<proteinExistence type="predicted"/>
<organism evidence="2 3">
    <name type="scientific">Chitinophaga costaii</name>
    <dbReference type="NCBI Taxonomy" id="1335309"/>
    <lineage>
        <taxon>Bacteria</taxon>
        <taxon>Pseudomonadati</taxon>
        <taxon>Bacteroidota</taxon>
        <taxon>Chitinophagia</taxon>
        <taxon>Chitinophagales</taxon>
        <taxon>Chitinophagaceae</taxon>
        <taxon>Chitinophaga</taxon>
    </lineage>
</organism>
<feature type="transmembrane region" description="Helical" evidence="1">
    <location>
        <begin position="48"/>
        <end position="72"/>
    </location>
</feature>
<feature type="transmembrane region" description="Helical" evidence="1">
    <location>
        <begin position="15"/>
        <end position="36"/>
    </location>
</feature>
<name>A0A1C4ERS2_9BACT</name>
<dbReference type="STRING" id="1335309.GA0116948_109150"/>
<evidence type="ECO:0000256" key="1">
    <source>
        <dbReference type="SAM" id="Phobius"/>
    </source>
</evidence>
<evidence type="ECO:0000313" key="2">
    <source>
        <dbReference type="EMBL" id="SCC46325.1"/>
    </source>
</evidence>
<evidence type="ECO:0000313" key="3">
    <source>
        <dbReference type="Proteomes" id="UP000242818"/>
    </source>
</evidence>
<reference evidence="2 3" key="1">
    <citation type="submission" date="2016-08" db="EMBL/GenBank/DDBJ databases">
        <authorList>
            <person name="Seilhamer J.J."/>
        </authorList>
    </citation>
    <scope>NUCLEOTIDE SEQUENCE [LARGE SCALE GENOMIC DNA]</scope>
    <source>
        <strain evidence="2 3">A37T2</strain>
    </source>
</reference>
<sequence>MKTLSFPAVKTVHKILLSYLALEVLLALVTWSWGGPQHAAPSSFADHLHLALSFTFDLIFLLNMIVLIWLINGFLNKYFRYPTSLLFNTACWLALGVAAFPFVFLCLLVCLR</sequence>
<dbReference type="EMBL" id="FMAR01000009">
    <property type="protein sequence ID" value="SCC46325.1"/>
    <property type="molecule type" value="Genomic_DNA"/>
</dbReference>
<gene>
    <name evidence="2" type="ORF">GA0116948_109150</name>
</gene>
<keyword evidence="1" id="KW-0812">Transmembrane</keyword>
<keyword evidence="1" id="KW-1133">Transmembrane helix</keyword>
<accession>A0A1C4ERS2</accession>
<dbReference type="AlphaFoldDB" id="A0A1C4ERS2"/>
<dbReference type="Proteomes" id="UP000242818">
    <property type="component" value="Unassembled WGS sequence"/>
</dbReference>
<dbReference type="RefSeq" id="WP_089713202.1">
    <property type="nucleotide sequence ID" value="NZ_FMAR01000009.1"/>
</dbReference>
<keyword evidence="3" id="KW-1185">Reference proteome</keyword>
<feature type="transmembrane region" description="Helical" evidence="1">
    <location>
        <begin position="92"/>
        <end position="111"/>
    </location>
</feature>
<keyword evidence="1" id="KW-0472">Membrane</keyword>
<protein>
    <submittedName>
        <fullName evidence="2">Uncharacterized protein</fullName>
    </submittedName>
</protein>